<dbReference type="Gene3D" id="3.40.630.30">
    <property type="match status" value="1"/>
</dbReference>
<gene>
    <name evidence="4" type="ORF">Z042_06025</name>
</gene>
<reference evidence="4 5" key="1">
    <citation type="submission" date="2014-01" db="EMBL/GenBank/DDBJ databases">
        <title>Isolation of Serratia multitudinisentens RB-25 from Ex-Landfill site.</title>
        <authorList>
            <person name="Robson E.H.J."/>
        </authorList>
    </citation>
    <scope>NUCLEOTIDE SEQUENCE [LARGE SCALE GENOMIC DNA]</scope>
    <source>
        <strain evidence="4 5">RB-25</strain>
    </source>
</reference>
<protein>
    <recommendedName>
        <fullName evidence="3">N-acetyltransferase domain-containing protein</fullName>
    </recommendedName>
</protein>
<dbReference type="Pfam" id="PF13508">
    <property type="entry name" value="Acetyltransf_7"/>
    <property type="match status" value="1"/>
</dbReference>
<feature type="domain" description="N-acetyltransferase" evidence="3">
    <location>
        <begin position="3"/>
        <end position="164"/>
    </location>
</feature>
<dbReference type="InterPro" id="IPR000182">
    <property type="entry name" value="GNAT_dom"/>
</dbReference>
<evidence type="ECO:0000313" key="5">
    <source>
        <dbReference type="Proteomes" id="UP000019030"/>
    </source>
</evidence>
<dbReference type="KEGG" id="sfo:Z042_06025"/>
<dbReference type="InterPro" id="IPR050832">
    <property type="entry name" value="Bact_Acetyltransf"/>
</dbReference>
<accession>W0L5Y8</accession>
<keyword evidence="2" id="KW-0012">Acyltransferase</keyword>
<dbReference type="Proteomes" id="UP000019030">
    <property type="component" value="Chromosome"/>
</dbReference>
<dbReference type="PANTHER" id="PTHR43877">
    <property type="entry name" value="AMINOALKYLPHOSPHONATE N-ACETYLTRANSFERASE-RELATED-RELATED"/>
    <property type="match status" value="1"/>
</dbReference>
<dbReference type="SUPFAM" id="SSF55729">
    <property type="entry name" value="Acyl-CoA N-acyltransferases (Nat)"/>
    <property type="match status" value="1"/>
</dbReference>
<evidence type="ECO:0000256" key="2">
    <source>
        <dbReference type="ARBA" id="ARBA00023315"/>
    </source>
</evidence>
<keyword evidence="5" id="KW-1185">Reference proteome</keyword>
<dbReference type="eggNOG" id="COG0456">
    <property type="taxonomic scope" value="Bacteria"/>
</dbReference>
<dbReference type="PROSITE" id="PS51186">
    <property type="entry name" value="GNAT"/>
    <property type="match status" value="1"/>
</dbReference>
<dbReference type="HOGENOM" id="CLU_098389_0_0_6"/>
<organism evidence="4 5">
    <name type="scientific">Chania multitudinisentens RB-25</name>
    <dbReference type="NCBI Taxonomy" id="1441930"/>
    <lineage>
        <taxon>Bacteria</taxon>
        <taxon>Pseudomonadati</taxon>
        <taxon>Pseudomonadota</taxon>
        <taxon>Gammaproteobacteria</taxon>
        <taxon>Enterobacterales</taxon>
        <taxon>Yersiniaceae</taxon>
        <taxon>Chania</taxon>
    </lineage>
</organism>
<dbReference type="InterPro" id="IPR016181">
    <property type="entry name" value="Acyl_CoA_acyltransferase"/>
</dbReference>
<dbReference type="PATRIC" id="fig|1441930.4.peg.1201"/>
<dbReference type="RefSeq" id="WP_024910140.1">
    <property type="nucleotide sequence ID" value="NZ_CP007044.2"/>
</dbReference>
<dbReference type="GO" id="GO:0016747">
    <property type="term" value="F:acyltransferase activity, transferring groups other than amino-acyl groups"/>
    <property type="evidence" value="ECO:0007669"/>
    <property type="project" value="InterPro"/>
</dbReference>
<proteinExistence type="predicted"/>
<sequence>MSVYIEKAYLADAQAITNLVNMAYRPEAGRQGWTHEIGLVSGARITVEQVAALLDSRSTILVMRNDDRILACVQIEPSDNQSCYISMLATAPEAQGNGIGKQMLAAAESLAVAEYSACVFKMSVLSPRQELLAYYKRRGYVLSGYSEHYPVAAEVGIPMIAGLQLLGLEKQRT</sequence>
<name>W0L5Y8_9GAMM</name>
<dbReference type="PANTHER" id="PTHR43877:SF2">
    <property type="entry name" value="AMINOALKYLPHOSPHONATE N-ACETYLTRANSFERASE-RELATED"/>
    <property type="match status" value="1"/>
</dbReference>
<keyword evidence="1" id="KW-0808">Transferase</keyword>
<evidence type="ECO:0000313" key="4">
    <source>
        <dbReference type="EMBL" id="AHG19223.1"/>
    </source>
</evidence>
<dbReference type="AlphaFoldDB" id="W0L5Y8"/>
<dbReference type="CDD" id="cd04301">
    <property type="entry name" value="NAT_SF"/>
    <property type="match status" value="1"/>
</dbReference>
<reference evidence="4 5" key="2">
    <citation type="submission" date="2015-03" db="EMBL/GenBank/DDBJ databases">
        <authorList>
            <person name="Chan K.-G."/>
        </authorList>
    </citation>
    <scope>NUCLEOTIDE SEQUENCE [LARGE SCALE GENOMIC DNA]</scope>
    <source>
        <strain evidence="4 5">RB-25</strain>
    </source>
</reference>
<evidence type="ECO:0000259" key="3">
    <source>
        <dbReference type="PROSITE" id="PS51186"/>
    </source>
</evidence>
<dbReference type="EMBL" id="CP007044">
    <property type="protein sequence ID" value="AHG19223.1"/>
    <property type="molecule type" value="Genomic_DNA"/>
</dbReference>
<evidence type="ECO:0000256" key="1">
    <source>
        <dbReference type="ARBA" id="ARBA00022679"/>
    </source>
</evidence>